<dbReference type="RefSeq" id="WP_260416410.1">
    <property type="nucleotide sequence ID" value="NZ_BOMC01000009.1"/>
</dbReference>
<keyword evidence="2" id="KW-0456">Lyase</keyword>
<proteinExistence type="predicted"/>
<dbReference type="Proteomes" id="UP000542742">
    <property type="component" value="Unassembled WGS sequence"/>
</dbReference>
<dbReference type="InterPro" id="IPR004360">
    <property type="entry name" value="Glyas_Fos-R_dOase_dom"/>
</dbReference>
<dbReference type="InterPro" id="IPR029068">
    <property type="entry name" value="Glyas_Bleomycin-R_OHBP_Dase"/>
</dbReference>
<protein>
    <submittedName>
        <fullName evidence="2">Putative enzyme related to lactoylglutathione lyase</fullName>
    </submittedName>
</protein>
<keyword evidence="3" id="KW-1185">Reference proteome</keyword>
<evidence type="ECO:0000313" key="3">
    <source>
        <dbReference type="Proteomes" id="UP000542742"/>
    </source>
</evidence>
<gene>
    <name evidence="2" type="ORF">BKA14_001106</name>
</gene>
<sequence length="43" mass="4537">MLPRVEASGGRVLGPTGDMPWGQWVAHVHDPDGNLVNLTATLA</sequence>
<evidence type="ECO:0000313" key="2">
    <source>
        <dbReference type="EMBL" id="MBB4690958.1"/>
    </source>
</evidence>
<accession>A0A7W7CLY9</accession>
<comment type="caution">
    <text evidence="2">The sequence shown here is derived from an EMBL/GenBank/DDBJ whole genome shotgun (WGS) entry which is preliminary data.</text>
</comment>
<evidence type="ECO:0000259" key="1">
    <source>
        <dbReference type="Pfam" id="PF00903"/>
    </source>
</evidence>
<dbReference type="SUPFAM" id="SSF54593">
    <property type="entry name" value="Glyoxalase/Bleomycin resistance protein/Dihydroxybiphenyl dioxygenase"/>
    <property type="match status" value="1"/>
</dbReference>
<dbReference type="GO" id="GO:0016829">
    <property type="term" value="F:lyase activity"/>
    <property type="evidence" value="ECO:0007669"/>
    <property type="project" value="UniProtKB-KW"/>
</dbReference>
<feature type="domain" description="Glyoxalase/fosfomycin resistance/dioxygenase" evidence="1">
    <location>
        <begin position="4"/>
        <end position="37"/>
    </location>
</feature>
<organism evidence="2 3">
    <name type="scientific">Paractinoplanes abujensis</name>
    <dbReference type="NCBI Taxonomy" id="882441"/>
    <lineage>
        <taxon>Bacteria</taxon>
        <taxon>Bacillati</taxon>
        <taxon>Actinomycetota</taxon>
        <taxon>Actinomycetes</taxon>
        <taxon>Micromonosporales</taxon>
        <taxon>Micromonosporaceae</taxon>
        <taxon>Paractinoplanes</taxon>
    </lineage>
</organism>
<name>A0A7W7CLY9_9ACTN</name>
<dbReference type="EMBL" id="JACHMF010000001">
    <property type="protein sequence ID" value="MBB4690958.1"/>
    <property type="molecule type" value="Genomic_DNA"/>
</dbReference>
<dbReference type="AlphaFoldDB" id="A0A7W7CLY9"/>
<dbReference type="Pfam" id="PF00903">
    <property type="entry name" value="Glyoxalase"/>
    <property type="match status" value="1"/>
</dbReference>
<dbReference type="Gene3D" id="3.10.180.10">
    <property type="entry name" value="2,3-Dihydroxybiphenyl 1,2-Dioxygenase, domain 1"/>
    <property type="match status" value="1"/>
</dbReference>
<reference evidence="2 3" key="1">
    <citation type="submission" date="2020-08" db="EMBL/GenBank/DDBJ databases">
        <title>Sequencing the genomes of 1000 actinobacteria strains.</title>
        <authorList>
            <person name="Klenk H.-P."/>
        </authorList>
    </citation>
    <scope>NUCLEOTIDE SEQUENCE [LARGE SCALE GENOMIC DNA]</scope>
    <source>
        <strain evidence="2 3">DSM 45518</strain>
    </source>
</reference>